<dbReference type="PANTHER" id="PTHR22950:SF349">
    <property type="entry name" value="AMINO ACID TRANSPORTER TRANSMEMBRANE DOMAIN-CONTAINING PROTEIN"/>
    <property type="match status" value="1"/>
</dbReference>
<feature type="transmembrane region" description="Helical" evidence="7">
    <location>
        <begin position="289"/>
        <end position="307"/>
    </location>
</feature>
<evidence type="ECO:0000256" key="1">
    <source>
        <dbReference type="ARBA" id="ARBA00004141"/>
    </source>
</evidence>
<feature type="domain" description="Amino acid transporter transmembrane" evidence="8">
    <location>
        <begin position="101"/>
        <end position="491"/>
    </location>
</feature>
<feature type="transmembrane region" description="Helical" evidence="7">
    <location>
        <begin position="319"/>
        <end position="345"/>
    </location>
</feature>
<feature type="transmembrane region" description="Helical" evidence="7">
    <location>
        <begin position="437"/>
        <end position="461"/>
    </location>
</feature>
<keyword evidence="5 7" id="KW-0472">Membrane</keyword>
<evidence type="ECO:0000256" key="6">
    <source>
        <dbReference type="SAM" id="MobiDB-lite"/>
    </source>
</evidence>
<feature type="region of interest" description="Disordered" evidence="6">
    <location>
        <begin position="80"/>
        <end position="101"/>
    </location>
</feature>
<feature type="transmembrane region" description="Helical" evidence="7">
    <location>
        <begin position="410"/>
        <end position="431"/>
    </location>
</feature>
<evidence type="ECO:0000256" key="7">
    <source>
        <dbReference type="SAM" id="Phobius"/>
    </source>
</evidence>
<organism evidence="9 10">
    <name type="scientific">Pycnococcus provasolii</name>
    <dbReference type="NCBI Taxonomy" id="41880"/>
    <lineage>
        <taxon>Eukaryota</taxon>
        <taxon>Viridiplantae</taxon>
        <taxon>Chlorophyta</taxon>
        <taxon>Pseudoscourfieldiophyceae</taxon>
        <taxon>Pseudoscourfieldiales</taxon>
        <taxon>Pycnococcaceae</taxon>
        <taxon>Pycnococcus</taxon>
    </lineage>
</organism>
<protein>
    <recommendedName>
        <fullName evidence="8">Amino acid transporter transmembrane domain-containing protein</fullName>
    </recommendedName>
</protein>
<dbReference type="AlphaFoldDB" id="A0A830HX90"/>
<evidence type="ECO:0000313" key="9">
    <source>
        <dbReference type="EMBL" id="GHP10420.1"/>
    </source>
</evidence>
<evidence type="ECO:0000313" key="10">
    <source>
        <dbReference type="Proteomes" id="UP000660262"/>
    </source>
</evidence>
<dbReference type="InterPro" id="IPR013057">
    <property type="entry name" value="AA_transpt_TM"/>
</dbReference>
<feature type="region of interest" description="Disordered" evidence="6">
    <location>
        <begin position="1"/>
        <end position="29"/>
    </location>
</feature>
<comment type="caution">
    <text evidence="9">The sequence shown here is derived from an EMBL/GenBank/DDBJ whole genome shotgun (WGS) entry which is preliminary data.</text>
</comment>
<name>A0A830HX90_9CHLO</name>
<gene>
    <name evidence="9" type="ORF">PPROV_000915100</name>
</gene>
<proteinExistence type="predicted"/>
<sequence>MLARHQSHRFSYSKEASRSRPATSRNRYSSSSSYARRVCAASCDAPLSNDIKDATVVVGVQARRRRTGVVTKCSAAASVPASDATPPAETQQSSSAGSQNTATPTDAIINVVKAIMGAGAFALPWAFTQGGLILTPIALVVSCILSLYSLSMLCRATDLAVTNNLATTEEVANYSGVAKAAMGKVGNRLTVFMNLITVFGIACAYLVFLANTIGSTPFASGFSNKALIYGMMPFMCALSWLRQLGGVSIISAFGNFTVVLGMSFVTWYASGLMTPTSMSALPMFNLSAFSKFFGPVAFLFFTHFSLPTVRGGMAEPKKFFNAAVVGFVLCGVVSILFGAYAAIAFGPSVPSVVVAALEGSSMATIVKLLLCANLLSTFPVVARSAFLILENLTLVHTDPEAAKAGKELGTVPALAIRTAFVVFAAVISASIPNFGVVTSFVGGFCCAVLTLVLPPVMLHFITKKSGKSLGAEAPLVWMTFLIGVACSIASVVL</sequence>
<keyword evidence="2 7" id="KW-0812">Transmembrane</keyword>
<reference evidence="9" key="1">
    <citation type="submission" date="2020-10" db="EMBL/GenBank/DDBJ databases">
        <title>Unveiling of a novel bifunctional photoreceptor, Dualchrome1, isolated from a cosmopolitan green alga.</title>
        <authorList>
            <person name="Suzuki S."/>
            <person name="Kawachi M."/>
        </authorList>
    </citation>
    <scope>NUCLEOTIDE SEQUENCE</scope>
    <source>
        <strain evidence="9">NIES 2893</strain>
    </source>
</reference>
<accession>A0A830HX90</accession>
<feature type="transmembrane region" description="Helical" evidence="7">
    <location>
        <begin position="473"/>
        <end position="492"/>
    </location>
</feature>
<feature type="transmembrane region" description="Helical" evidence="7">
    <location>
        <begin position="107"/>
        <end position="127"/>
    </location>
</feature>
<dbReference type="OrthoDB" id="1684102at2759"/>
<feature type="transmembrane region" description="Helical" evidence="7">
    <location>
        <begin position="133"/>
        <end position="150"/>
    </location>
</feature>
<keyword evidence="10" id="KW-1185">Reference proteome</keyword>
<dbReference type="GO" id="GO:0005774">
    <property type="term" value="C:vacuolar membrane"/>
    <property type="evidence" value="ECO:0007669"/>
    <property type="project" value="TreeGrafter"/>
</dbReference>
<dbReference type="EMBL" id="BNJQ01000029">
    <property type="protein sequence ID" value="GHP10420.1"/>
    <property type="molecule type" value="Genomic_DNA"/>
</dbReference>
<evidence type="ECO:0000259" key="8">
    <source>
        <dbReference type="Pfam" id="PF01490"/>
    </source>
</evidence>
<dbReference type="Proteomes" id="UP000660262">
    <property type="component" value="Unassembled WGS sequence"/>
</dbReference>
<feature type="transmembrane region" description="Helical" evidence="7">
    <location>
        <begin position="189"/>
        <end position="210"/>
    </location>
</feature>
<evidence type="ECO:0000256" key="4">
    <source>
        <dbReference type="ARBA" id="ARBA00022989"/>
    </source>
</evidence>
<dbReference type="PANTHER" id="PTHR22950">
    <property type="entry name" value="AMINO ACID TRANSPORTER"/>
    <property type="match status" value="1"/>
</dbReference>
<feature type="transmembrane region" description="Helical" evidence="7">
    <location>
        <begin position="222"/>
        <end position="241"/>
    </location>
</feature>
<keyword evidence="3" id="KW-0813">Transport</keyword>
<feature type="transmembrane region" description="Helical" evidence="7">
    <location>
        <begin position="248"/>
        <end position="269"/>
    </location>
</feature>
<dbReference type="Pfam" id="PF01490">
    <property type="entry name" value="Aa_trans"/>
    <property type="match status" value="1"/>
</dbReference>
<keyword evidence="3" id="KW-0029">Amino-acid transport</keyword>
<evidence type="ECO:0000256" key="2">
    <source>
        <dbReference type="ARBA" id="ARBA00022692"/>
    </source>
</evidence>
<evidence type="ECO:0000256" key="3">
    <source>
        <dbReference type="ARBA" id="ARBA00022970"/>
    </source>
</evidence>
<feature type="compositionally biased region" description="Polar residues" evidence="6">
    <location>
        <begin position="88"/>
        <end position="101"/>
    </location>
</feature>
<evidence type="ECO:0000256" key="5">
    <source>
        <dbReference type="ARBA" id="ARBA00023136"/>
    </source>
</evidence>
<comment type="subcellular location">
    <subcellularLocation>
        <location evidence="1">Membrane</location>
        <topology evidence="1">Multi-pass membrane protein</topology>
    </subcellularLocation>
</comment>
<keyword evidence="4 7" id="KW-1133">Transmembrane helix</keyword>
<dbReference type="GO" id="GO:0015179">
    <property type="term" value="F:L-amino acid transmembrane transporter activity"/>
    <property type="evidence" value="ECO:0007669"/>
    <property type="project" value="TreeGrafter"/>
</dbReference>